<dbReference type="OrthoDB" id="7266775at2"/>
<dbReference type="GO" id="GO:0006508">
    <property type="term" value="P:proteolysis"/>
    <property type="evidence" value="ECO:0007669"/>
    <property type="project" value="InterPro"/>
</dbReference>
<accession>A0A4R5TQ03</accession>
<dbReference type="EMBL" id="SMTF01000016">
    <property type="protein sequence ID" value="TDK21492.1"/>
    <property type="molecule type" value="Genomic_DNA"/>
</dbReference>
<reference evidence="3 4" key="1">
    <citation type="submission" date="2019-03" db="EMBL/GenBank/DDBJ databases">
        <title>Luteimonas zhaokaii sp.nov., isolated from the rectal contents of Plateau pika in Yushu, Qinghai Province, China.</title>
        <authorList>
            <person name="Zhang G."/>
        </authorList>
    </citation>
    <scope>NUCLEOTIDE SEQUENCE [LARGE SCALE GENOMIC DNA]</scope>
    <source>
        <strain evidence="3 4">B9</strain>
    </source>
</reference>
<dbReference type="Gene3D" id="3.90.226.10">
    <property type="entry name" value="2-enoyl-CoA Hydratase, Chain A, domain 1"/>
    <property type="match status" value="1"/>
</dbReference>
<dbReference type="GO" id="GO:0008236">
    <property type="term" value="F:serine-type peptidase activity"/>
    <property type="evidence" value="ECO:0007669"/>
    <property type="project" value="InterPro"/>
</dbReference>
<organism evidence="3 4">
    <name type="scientific">Luteimonas aestuarii</name>
    <dbReference type="NCBI Taxonomy" id="453837"/>
    <lineage>
        <taxon>Bacteria</taxon>
        <taxon>Pseudomonadati</taxon>
        <taxon>Pseudomonadota</taxon>
        <taxon>Gammaproteobacteria</taxon>
        <taxon>Lysobacterales</taxon>
        <taxon>Lysobacteraceae</taxon>
        <taxon>Luteimonas</taxon>
    </lineage>
</organism>
<dbReference type="Pfam" id="PF03572">
    <property type="entry name" value="Peptidase_S41"/>
    <property type="match status" value="1"/>
</dbReference>
<keyword evidence="4" id="KW-1185">Reference proteome</keyword>
<name>A0A4R5TQ03_9GAMM</name>
<feature type="compositionally biased region" description="Polar residues" evidence="1">
    <location>
        <begin position="8"/>
        <end position="20"/>
    </location>
</feature>
<evidence type="ECO:0000313" key="4">
    <source>
        <dbReference type="Proteomes" id="UP000294796"/>
    </source>
</evidence>
<dbReference type="InterPro" id="IPR029045">
    <property type="entry name" value="ClpP/crotonase-like_dom_sf"/>
</dbReference>
<dbReference type="SUPFAM" id="SSF52096">
    <property type="entry name" value="ClpP/crotonase"/>
    <property type="match status" value="1"/>
</dbReference>
<protein>
    <recommendedName>
        <fullName evidence="2">Tail specific protease domain-containing protein</fullName>
    </recommendedName>
</protein>
<evidence type="ECO:0000313" key="3">
    <source>
        <dbReference type="EMBL" id="TDK21492.1"/>
    </source>
</evidence>
<proteinExistence type="predicted"/>
<dbReference type="InterPro" id="IPR005151">
    <property type="entry name" value="Tail-specific_protease"/>
</dbReference>
<sequence>MCPRGWCSATTPGSGPARNSTSCGWRLLRSKGDGGHQADLIRSVPSYARSVPIPQAMTPATCAGMISGVESAFTARSSDMHRIRLLATAFGAATLLPLAAIAAPDWPDHLRDDATAFHAAVQASHPGPVDPANPQFAAHLDAGLARALARADGVTDFAGYWWAMREFQAGFDDGHVQLSTNDGAPELPTRWPGFLTRWSGTAHVVATRLDAPDLPPVGARLVACDGIAAEALAADRIGRVRGRWHLEAQRVSHGGRLFLDAGDPWAPPPSHCRFAYAGREKDVALTWRTLDNETLSTHFAATRALHGTTTGVRTPTAGQLWIAAASFDADADADALNTLLRALDDTARVGDARQVVLDLRGNGGGSSHWSREIARRLWGDAALAALPPTESRVDWRVDAANLEAIREFGGMLRAQPDPDAELLHWVEVIDRGMSEALARGDELWRHPVDAEKAAAQVDARPRALGTGVPVYVLADAGCASACLDALDLWLPLGAIHVGGETSADTVYMDIRQQPLPSGLATASIPMKVYRGRSRGHNEPYRPTHAWTGDFADESALSAWIAGLAKTAPEAGAR</sequence>
<evidence type="ECO:0000256" key="1">
    <source>
        <dbReference type="SAM" id="MobiDB-lite"/>
    </source>
</evidence>
<dbReference type="AlphaFoldDB" id="A0A4R5TQ03"/>
<gene>
    <name evidence="3" type="ORF">E2F46_14750</name>
</gene>
<feature type="domain" description="Tail specific protease" evidence="2">
    <location>
        <begin position="326"/>
        <end position="481"/>
    </location>
</feature>
<evidence type="ECO:0000259" key="2">
    <source>
        <dbReference type="Pfam" id="PF03572"/>
    </source>
</evidence>
<comment type="caution">
    <text evidence="3">The sequence shown here is derived from an EMBL/GenBank/DDBJ whole genome shotgun (WGS) entry which is preliminary data.</text>
</comment>
<dbReference type="Proteomes" id="UP000294796">
    <property type="component" value="Unassembled WGS sequence"/>
</dbReference>
<feature type="region of interest" description="Disordered" evidence="1">
    <location>
        <begin position="1"/>
        <end position="20"/>
    </location>
</feature>